<evidence type="ECO:0000256" key="5">
    <source>
        <dbReference type="SAM" id="MobiDB-lite"/>
    </source>
</evidence>
<dbReference type="VEuPathDB" id="FungiDB:EYZ11_004072"/>
<accession>A0A4S3JLR8</accession>
<evidence type="ECO:0000256" key="3">
    <source>
        <dbReference type="ARBA" id="ARBA00022833"/>
    </source>
</evidence>
<dbReference type="Proteomes" id="UP000308092">
    <property type="component" value="Unassembled WGS sequence"/>
</dbReference>
<dbReference type="Gene3D" id="3.30.40.10">
    <property type="entry name" value="Zinc/RING finger domain, C3HC4 (zinc finger)"/>
    <property type="match status" value="1"/>
</dbReference>
<feature type="compositionally biased region" description="Low complexity" evidence="5">
    <location>
        <begin position="45"/>
        <end position="67"/>
    </location>
</feature>
<dbReference type="EMBL" id="SOSA01000113">
    <property type="protein sequence ID" value="THC96423.1"/>
    <property type="molecule type" value="Genomic_DNA"/>
</dbReference>
<feature type="compositionally biased region" description="Basic and acidic residues" evidence="5">
    <location>
        <begin position="1011"/>
        <end position="1027"/>
    </location>
</feature>
<dbReference type="InterPro" id="IPR013083">
    <property type="entry name" value="Znf_RING/FYVE/PHD"/>
</dbReference>
<keyword evidence="8" id="KW-1185">Reference proteome</keyword>
<feature type="compositionally biased region" description="Low complexity" evidence="5">
    <location>
        <begin position="153"/>
        <end position="173"/>
    </location>
</feature>
<keyword evidence="2 4" id="KW-0863">Zinc-finger</keyword>
<dbReference type="GO" id="GO:0000785">
    <property type="term" value="C:chromatin"/>
    <property type="evidence" value="ECO:0007669"/>
    <property type="project" value="TreeGrafter"/>
</dbReference>
<feature type="compositionally biased region" description="Polar residues" evidence="5">
    <location>
        <begin position="174"/>
        <end position="191"/>
    </location>
</feature>
<dbReference type="PANTHER" id="PTHR10782">
    <property type="entry name" value="ZINC FINGER MIZ DOMAIN-CONTAINING PROTEIN"/>
    <property type="match status" value="1"/>
</dbReference>
<evidence type="ECO:0000313" key="8">
    <source>
        <dbReference type="Proteomes" id="UP000308092"/>
    </source>
</evidence>
<dbReference type="GO" id="GO:0008270">
    <property type="term" value="F:zinc ion binding"/>
    <property type="evidence" value="ECO:0007669"/>
    <property type="project" value="UniProtKB-KW"/>
</dbReference>
<feature type="domain" description="SP-RING-type" evidence="6">
    <location>
        <begin position="866"/>
        <end position="956"/>
    </location>
</feature>
<dbReference type="STRING" id="1220188.A0A4S3JLR8"/>
<dbReference type="GO" id="GO:0016925">
    <property type="term" value="P:protein sumoylation"/>
    <property type="evidence" value="ECO:0007669"/>
    <property type="project" value="TreeGrafter"/>
</dbReference>
<dbReference type="PROSITE" id="PS00202">
    <property type="entry name" value="RUBREDOXIN"/>
    <property type="match status" value="1"/>
</dbReference>
<evidence type="ECO:0000256" key="1">
    <source>
        <dbReference type="ARBA" id="ARBA00022723"/>
    </source>
</evidence>
<reference evidence="7 8" key="1">
    <citation type="submission" date="2019-03" db="EMBL/GenBank/DDBJ databases">
        <title>The genome sequence of a newly discovered highly antifungal drug resistant Aspergillus species, Aspergillus tanneri NIH 1004.</title>
        <authorList>
            <person name="Mounaud S."/>
            <person name="Singh I."/>
            <person name="Joardar V."/>
            <person name="Pakala S."/>
            <person name="Pakala S."/>
            <person name="Venepally P."/>
            <person name="Hoover J."/>
            <person name="Nierman W."/>
            <person name="Chung J."/>
            <person name="Losada L."/>
        </authorList>
    </citation>
    <scope>NUCLEOTIDE SEQUENCE [LARGE SCALE GENOMIC DNA]</scope>
    <source>
        <strain evidence="7 8">NIH1004</strain>
    </source>
</reference>
<keyword evidence="1" id="KW-0479">Metal-binding</keyword>
<dbReference type="PANTHER" id="PTHR10782:SF4">
    <property type="entry name" value="TONALLI, ISOFORM E"/>
    <property type="match status" value="1"/>
</dbReference>
<feature type="compositionally biased region" description="Pro residues" evidence="5">
    <location>
        <begin position="112"/>
        <end position="124"/>
    </location>
</feature>
<feature type="region of interest" description="Disordered" evidence="5">
    <location>
        <begin position="153"/>
        <end position="263"/>
    </location>
</feature>
<name>A0A4S3JLR8_9EURO</name>
<keyword evidence="3" id="KW-0862">Zinc</keyword>
<dbReference type="InterPro" id="IPR018527">
    <property type="entry name" value="Rubredoxin_Fe_BS"/>
</dbReference>
<feature type="region of interest" description="Disordered" evidence="5">
    <location>
        <begin position="978"/>
        <end position="1039"/>
    </location>
</feature>
<evidence type="ECO:0000313" key="7">
    <source>
        <dbReference type="EMBL" id="THC96423.1"/>
    </source>
</evidence>
<protein>
    <recommendedName>
        <fullName evidence="6">SP-RING-type domain-containing protein</fullName>
    </recommendedName>
</protein>
<feature type="region of interest" description="Disordered" evidence="5">
    <location>
        <begin position="45"/>
        <end position="137"/>
    </location>
</feature>
<dbReference type="InterPro" id="IPR004181">
    <property type="entry name" value="Znf_MIZ"/>
</dbReference>
<dbReference type="AlphaFoldDB" id="A0A4S3JLR8"/>
<evidence type="ECO:0000259" key="6">
    <source>
        <dbReference type="PROSITE" id="PS51044"/>
    </source>
</evidence>
<organism evidence="7 8">
    <name type="scientific">Aspergillus tanneri</name>
    <dbReference type="NCBI Taxonomy" id="1220188"/>
    <lineage>
        <taxon>Eukaryota</taxon>
        <taxon>Fungi</taxon>
        <taxon>Dikarya</taxon>
        <taxon>Ascomycota</taxon>
        <taxon>Pezizomycotina</taxon>
        <taxon>Eurotiomycetes</taxon>
        <taxon>Eurotiomycetidae</taxon>
        <taxon>Eurotiales</taxon>
        <taxon>Aspergillaceae</taxon>
        <taxon>Aspergillus</taxon>
        <taxon>Aspergillus subgen. Circumdati</taxon>
    </lineage>
</organism>
<evidence type="ECO:0000256" key="4">
    <source>
        <dbReference type="PROSITE-ProRule" id="PRU00452"/>
    </source>
</evidence>
<dbReference type="GO" id="GO:0061665">
    <property type="term" value="F:SUMO ligase activity"/>
    <property type="evidence" value="ECO:0007669"/>
    <property type="project" value="TreeGrafter"/>
</dbReference>
<gene>
    <name evidence="7" type="ORF">EYZ11_004072</name>
</gene>
<comment type="caution">
    <text evidence="7">The sequence shown here is derived from an EMBL/GenBank/DDBJ whole genome shotgun (WGS) entry which is preliminary data.</text>
</comment>
<evidence type="ECO:0000256" key="2">
    <source>
        <dbReference type="ARBA" id="ARBA00022771"/>
    </source>
</evidence>
<feature type="compositionally biased region" description="Polar residues" evidence="5">
    <location>
        <begin position="225"/>
        <end position="238"/>
    </location>
</feature>
<proteinExistence type="predicted"/>
<sequence>MTPHLPNPHLQSSNSTANIFLGGVRRSWMDILPSDSSTATTTTAATTTTSSAIPSTVSPPVSTVTVTPAPPAGGPGMRDSARVPPALSAPENVVFPPRRQSNLTLSEIVGPSPQPRSPSRPSQPPLASGRGPASPVIVTDATAPTATTTITTTTATTASALPPALTPQSPSLSVFNQQNSSVNLKTTSQEATGVPTPPPTRTNGGVGNVPKVSSGSEVQHEALRNPQQTRTPNLQTTHAHPPVSRPRQPRQPPSPAGAQGRAPTIDNVFFDNSVRNVGGFAAHLEKSGYYSGSFEQARLRLLAKACGQRDCMYLMMHQVYCLYSLAPTEFLKLPGFTAHEARGLSVFERAMVANHLLSPEFLQWCAHFPGQITVLMQRPVFRAAMEEVLLCLRRLADQWKPYIDHVFLRGFPPFVAELTERFGITSITLAYITFLSTCRQLPGPSDESALKVVWDQDLIAQCPGSNIHHENEDPAIVGRDSAHRHPESAALAISPDARFATRSTKIRRRQRTDERISDPFLIFCCFANIRSWRRKSKAWPACRCDAADVGGHSEPTSCDLSSSSGNGGIPPPVTTPLQMVFPSQIVQSQLAGQTSSPTQLPTPISVPAQMRTATRHDMVQRPAMTRAPASQQLPTSPMPLLPPPGYVPPSTSRPNPNRDALHQAHLRSPINELHPPEEAGQQEATLFQYLSAFAVAPTPLGRDECAFSWDFSLSQADLDRAPLCRIPPVGHRLMRLYRDGTQVHRLRCIRVSPSTTEVSQHAWSITESTWPSVVYVFINGVEAFVRRRVHNGKDLPLDITQYLRLGTNTVSLHFIRNAAESEDLTYAMGVEVLDMASFSRVKELAQSLTSPESREQIRKRLSPDHQDDEVSIVSEDLIIDLVDPFTAKVFNRPVRGRFCGHQECFDHDTWILTRACKSGQHPLQENWSCPICGQDARPQSLIIDCFLEEVRAELECTNQLESTRAIQIKADGSWQVRAETKASDQSVPDRAASKRKLDGTSAYPSSVSQRPKIERSPSLNGHHDAGRAHRQSPEVISLD</sequence>
<dbReference type="PROSITE" id="PS51044">
    <property type="entry name" value="ZF_SP_RING"/>
    <property type="match status" value="1"/>
</dbReference>